<dbReference type="PIRSF" id="PIRSF033563">
    <property type="entry name" value="UCP033563"/>
    <property type="match status" value="1"/>
</dbReference>
<protein>
    <submittedName>
        <fullName evidence="1">Uncharacterized conserved protein, DUF1015 family</fullName>
    </submittedName>
</protein>
<dbReference type="OrthoDB" id="9781616at2"/>
<gene>
    <name evidence="1" type="ORF">SAMN04488029_0432</name>
</gene>
<dbReference type="RefSeq" id="WP_084370774.1">
    <property type="nucleotide sequence ID" value="NZ_FWYF01000001.1"/>
</dbReference>
<organism evidence="1 2">
    <name type="scientific">Reichenbachiella faecimaris</name>
    <dbReference type="NCBI Taxonomy" id="692418"/>
    <lineage>
        <taxon>Bacteria</taxon>
        <taxon>Pseudomonadati</taxon>
        <taxon>Bacteroidota</taxon>
        <taxon>Cytophagia</taxon>
        <taxon>Cytophagales</taxon>
        <taxon>Reichenbachiellaceae</taxon>
        <taxon>Reichenbachiella</taxon>
    </lineage>
</organism>
<dbReference type="AlphaFoldDB" id="A0A1W2G6M5"/>
<dbReference type="PANTHER" id="PTHR36454">
    <property type="entry name" value="LMO2823 PROTEIN"/>
    <property type="match status" value="1"/>
</dbReference>
<proteinExistence type="predicted"/>
<evidence type="ECO:0000313" key="1">
    <source>
        <dbReference type="EMBL" id="SMD32092.1"/>
    </source>
</evidence>
<sequence>MAEIKPFRAWRYNEILGENIDELTSPLFDVVSEKYREKLYKNEFNSIHISVPKEGPDGELLERRIEDWKSKDVIIQDKTPAIYVYYQYFKLPRDSKEYCRKGFICNIRLYDWEDNVLLRHEDTMPHSVDDRKKLLEHTQMHVSPTHGLYTDPEKSIETYMDNAIHSPIYDCEDYQGVRDVLGVIHDYEVIQEIMTLLKDKQVILADGHHRYQGALAYLHQQRHNNSNHTGDEPCNFHTMYLTNTESDDLRIFPTHRLIRKIKKFNPEQFLEKLSEYFHIRSLDNDEDVNEVISGKKWAFGLMMGDEVYKIRLRQEKYYEIEWEVPEVLKQLDITILHYFIMEKVLGIKKEKQPSSKKIRFERSMSTCIKKAISGSVQAAIVTQEIPMQTVKDVCFSGYTLPQKSTYFYPKVICGYLFGSIKPEDNNAKIDRSF</sequence>
<dbReference type="Proteomes" id="UP000192472">
    <property type="component" value="Unassembled WGS sequence"/>
</dbReference>
<dbReference type="EMBL" id="FWYF01000001">
    <property type="protein sequence ID" value="SMD32092.1"/>
    <property type="molecule type" value="Genomic_DNA"/>
</dbReference>
<reference evidence="1 2" key="1">
    <citation type="submission" date="2017-04" db="EMBL/GenBank/DDBJ databases">
        <authorList>
            <person name="Afonso C.L."/>
            <person name="Miller P.J."/>
            <person name="Scott M.A."/>
            <person name="Spackman E."/>
            <person name="Goraichik I."/>
            <person name="Dimitrov K.M."/>
            <person name="Suarez D.L."/>
            <person name="Swayne D.E."/>
        </authorList>
    </citation>
    <scope>NUCLEOTIDE SEQUENCE [LARGE SCALE GENOMIC DNA]</scope>
    <source>
        <strain evidence="1 2">DSM 26133</strain>
    </source>
</reference>
<dbReference type="InterPro" id="IPR008323">
    <property type="entry name" value="UCP033563"/>
</dbReference>
<accession>A0A1W2G6M5</accession>
<name>A0A1W2G6M5_REIFA</name>
<keyword evidence="2" id="KW-1185">Reference proteome</keyword>
<dbReference type="PANTHER" id="PTHR36454:SF1">
    <property type="entry name" value="DUF1015 DOMAIN-CONTAINING PROTEIN"/>
    <property type="match status" value="1"/>
</dbReference>
<evidence type="ECO:0000313" key="2">
    <source>
        <dbReference type="Proteomes" id="UP000192472"/>
    </source>
</evidence>
<dbReference type="Pfam" id="PF06245">
    <property type="entry name" value="DUF1015"/>
    <property type="match status" value="1"/>
</dbReference>
<dbReference type="STRING" id="692418.SAMN04488029_0432"/>